<protein>
    <submittedName>
        <fullName evidence="2">Flagellar associated protein</fullName>
    </submittedName>
</protein>
<feature type="non-terminal residue" evidence="2">
    <location>
        <position position="1"/>
    </location>
</feature>
<dbReference type="InterPro" id="IPR008907">
    <property type="entry name" value="TPP/p25"/>
</dbReference>
<organism evidence="2 3">
    <name type="scientific">Haematococcus lacustris</name>
    <name type="common">Green alga</name>
    <name type="synonym">Haematococcus pluvialis</name>
    <dbReference type="NCBI Taxonomy" id="44745"/>
    <lineage>
        <taxon>Eukaryota</taxon>
        <taxon>Viridiplantae</taxon>
        <taxon>Chlorophyta</taxon>
        <taxon>core chlorophytes</taxon>
        <taxon>Chlorophyceae</taxon>
        <taxon>CS clade</taxon>
        <taxon>Chlamydomonadales</taxon>
        <taxon>Haematococcaceae</taxon>
        <taxon>Haematococcus</taxon>
    </lineage>
</organism>
<keyword evidence="2" id="KW-0282">Flagellum</keyword>
<dbReference type="Proteomes" id="UP000485058">
    <property type="component" value="Unassembled WGS sequence"/>
</dbReference>
<dbReference type="Gene3D" id="1.10.238.10">
    <property type="entry name" value="EF-hand"/>
    <property type="match status" value="1"/>
</dbReference>
<accession>A0A699YJU1</accession>
<keyword evidence="2" id="KW-0966">Cell projection</keyword>
<keyword evidence="3" id="KW-1185">Reference proteome</keyword>
<dbReference type="AlphaFoldDB" id="A0A699YJU1"/>
<dbReference type="InterPro" id="IPR011992">
    <property type="entry name" value="EF-hand-dom_pair"/>
</dbReference>
<comment type="similarity">
    <text evidence="1">Belongs to the TPPP family.</text>
</comment>
<sequence>MQGDLRSVYESFASIGAGGKVSTEMESKNFYKLFKDAGMIDKVLTQTDCDLIFTKVKTKGARKINYSEFQTALEHIAGKKKCSVDDVTATICGAEAKINATTAQATKFHDDKSLYTGVYANGGPTNVDRQNMMAAGDLSQQLDRSAADARGVKASHK</sequence>
<dbReference type="GO" id="GO:0032273">
    <property type="term" value="P:positive regulation of protein polymerization"/>
    <property type="evidence" value="ECO:0007669"/>
    <property type="project" value="TreeGrafter"/>
</dbReference>
<evidence type="ECO:0000313" key="3">
    <source>
        <dbReference type="Proteomes" id="UP000485058"/>
    </source>
</evidence>
<dbReference type="GO" id="GO:0001578">
    <property type="term" value="P:microtubule bundle formation"/>
    <property type="evidence" value="ECO:0007669"/>
    <property type="project" value="TreeGrafter"/>
</dbReference>
<reference evidence="2 3" key="1">
    <citation type="submission" date="2020-02" db="EMBL/GenBank/DDBJ databases">
        <title>Draft genome sequence of Haematococcus lacustris strain NIES-144.</title>
        <authorList>
            <person name="Morimoto D."/>
            <person name="Nakagawa S."/>
            <person name="Yoshida T."/>
            <person name="Sawayama S."/>
        </authorList>
    </citation>
    <scope>NUCLEOTIDE SEQUENCE [LARGE SCALE GENOMIC DNA]</scope>
    <source>
        <strain evidence="2 3">NIES-144</strain>
    </source>
</reference>
<evidence type="ECO:0000256" key="1">
    <source>
        <dbReference type="ARBA" id="ARBA00010994"/>
    </source>
</evidence>
<proteinExistence type="inferred from homology"/>
<dbReference type="EMBL" id="BLLF01000261">
    <property type="protein sequence ID" value="GFH09771.1"/>
    <property type="molecule type" value="Genomic_DNA"/>
</dbReference>
<dbReference type="PANTHER" id="PTHR12932:SF9">
    <property type="entry name" value="TUBULIN POLYMERIZATION-PROMOTING PROTEIN HOMOLOG"/>
    <property type="match status" value="1"/>
</dbReference>
<name>A0A699YJU1_HAELA</name>
<dbReference type="GO" id="GO:0005874">
    <property type="term" value="C:microtubule"/>
    <property type="evidence" value="ECO:0007669"/>
    <property type="project" value="TreeGrafter"/>
</dbReference>
<dbReference type="SUPFAM" id="SSF47473">
    <property type="entry name" value="EF-hand"/>
    <property type="match status" value="1"/>
</dbReference>
<dbReference type="GO" id="GO:0046785">
    <property type="term" value="P:microtubule polymerization"/>
    <property type="evidence" value="ECO:0007669"/>
    <property type="project" value="InterPro"/>
</dbReference>
<evidence type="ECO:0000313" key="2">
    <source>
        <dbReference type="EMBL" id="GFH09771.1"/>
    </source>
</evidence>
<keyword evidence="2" id="KW-0969">Cilium</keyword>
<gene>
    <name evidence="2" type="ORF">HaLaN_04977</name>
</gene>
<dbReference type="PANTHER" id="PTHR12932">
    <property type="entry name" value="P25 ALPHA-RELATED"/>
    <property type="match status" value="1"/>
</dbReference>
<dbReference type="GO" id="GO:0015631">
    <property type="term" value="F:tubulin binding"/>
    <property type="evidence" value="ECO:0007669"/>
    <property type="project" value="InterPro"/>
</dbReference>
<dbReference type="Pfam" id="PF05517">
    <property type="entry name" value="p25-alpha"/>
    <property type="match status" value="1"/>
</dbReference>
<comment type="caution">
    <text evidence="2">The sequence shown here is derived from an EMBL/GenBank/DDBJ whole genome shotgun (WGS) entry which is preliminary data.</text>
</comment>